<accession>A0A845LAB8</accession>
<keyword evidence="3" id="KW-0378">Hydrolase</keyword>
<evidence type="ECO:0000313" key="5">
    <source>
        <dbReference type="EMBL" id="MZP43687.1"/>
    </source>
</evidence>
<proteinExistence type="inferred from homology"/>
<evidence type="ECO:0000313" key="6">
    <source>
        <dbReference type="Proteomes" id="UP000471031"/>
    </source>
</evidence>
<keyword evidence="2" id="KW-0540">Nuclease</keyword>
<dbReference type="NCBIfam" id="NF047751">
    <property type="entry name" value="HepT_toxin"/>
    <property type="match status" value="1"/>
</dbReference>
<dbReference type="InterPro" id="IPR008201">
    <property type="entry name" value="HepT-like"/>
</dbReference>
<evidence type="ECO:0000256" key="2">
    <source>
        <dbReference type="ARBA" id="ARBA00022722"/>
    </source>
</evidence>
<dbReference type="GO" id="GO:0016787">
    <property type="term" value="F:hydrolase activity"/>
    <property type="evidence" value="ECO:0007669"/>
    <property type="project" value="UniProtKB-KW"/>
</dbReference>
<dbReference type="GO" id="GO:0004540">
    <property type="term" value="F:RNA nuclease activity"/>
    <property type="evidence" value="ECO:0007669"/>
    <property type="project" value="InterPro"/>
</dbReference>
<evidence type="ECO:0000256" key="3">
    <source>
        <dbReference type="ARBA" id="ARBA00022801"/>
    </source>
</evidence>
<dbReference type="Gene3D" id="1.20.120.580">
    <property type="entry name" value="bsu32300-like"/>
    <property type="match status" value="1"/>
</dbReference>
<dbReference type="OrthoDB" id="9796612at2"/>
<name>A0A845LAB8_HELGE</name>
<dbReference type="InterPro" id="IPR052379">
    <property type="entry name" value="Type_VII_TA_RNase"/>
</dbReference>
<organism evidence="5 6">
    <name type="scientific">Heliomicrobium gestii</name>
    <name type="common">Heliobacterium gestii</name>
    <dbReference type="NCBI Taxonomy" id="2699"/>
    <lineage>
        <taxon>Bacteria</taxon>
        <taxon>Bacillati</taxon>
        <taxon>Bacillota</taxon>
        <taxon>Clostridia</taxon>
        <taxon>Eubacteriales</taxon>
        <taxon>Heliobacteriaceae</taxon>
        <taxon>Heliomicrobium</taxon>
    </lineage>
</organism>
<dbReference type="AlphaFoldDB" id="A0A845LAB8"/>
<keyword evidence="1" id="KW-1277">Toxin-antitoxin system</keyword>
<reference evidence="5 6" key="1">
    <citation type="submission" date="2020-01" db="EMBL/GenBank/DDBJ databases">
        <title>Whole genome sequence of Heliobacterium gestii DSM 11169.</title>
        <authorList>
            <person name="Kyndt J.A."/>
            <person name="Meyer T.E."/>
        </authorList>
    </citation>
    <scope>NUCLEOTIDE SEQUENCE [LARGE SCALE GENOMIC DNA]</scope>
    <source>
        <strain evidence="5 6">DSM 11169</strain>
    </source>
</reference>
<dbReference type="GO" id="GO:0110001">
    <property type="term" value="C:toxin-antitoxin complex"/>
    <property type="evidence" value="ECO:0007669"/>
    <property type="project" value="InterPro"/>
</dbReference>
<dbReference type="InterPro" id="IPR037038">
    <property type="entry name" value="HepT-like_sf"/>
</dbReference>
<dbReference type="RefSeq" id="WP_161262255.1">
    <property type="nucleotide sequence ID" value="NZ_JAFBDC010000009.1"/>
</dbReference>
<gene>
    <name evidence="5" type="ORF">GTO89_11605</name>
</gene>
<keyword evidence="6" id="KW-1185">Reference proteome</keyword>
<sequence>MEYEHRANSHNRDIFAVLAESGVIAETHLANLKKMAQFRNLLVHDYARIDPEIIYAVLYNGLNDIEMFFTEIKERFLPY</sequence>
<dbReference type="PANTHER" id="PTHR33397">
    <property type="entry name" value="UPF0331 PROTEIN YUTE"/>
    <property type="match status" value="1"/>
</dbReference>
<protein>
    <submittedName>
        <fullName evidence="5">DUF86 domain-containing protein</fullName>
    </submittedName>
</protein>
<evidence type="ECO:0000256" key="4">
    <source>
        <dbReference type="ARBA" id="ARBA00024207"/>
    </source>
</evidence>
<dbReference type="PANTHER" id="PTHR33397:SF5">
    <property type="entry name" value="RNASE YUTE-RELATED"/>
    <property type="match status" value="1"/>
</dbReference>
<dbReference type="Pfam" id="PF01934">
    <property type="entry name" value="HepT-like"/>
    <property type="match status" value="1"/>
</dbReference>
<dbReference type="EMBL" id="WXEX01000009">
    <property type="protein sequence ID" value="MZP43687.1"/>
    <property type="molecule type" value="Genomic_DNA"/>
</dbReference>
<evidence type="ECO:0000256" key="1">
    <source>
        <dbReference type="ARBA" id="ARBA00022649"/>
    </source>
</evidence>
<dbReference type="Proteomes" id="UP000471031">
    <property type="component" value="Unassembled WGS sequence"/>
</dbReference>
<comment type="caution">
    <text evidence="5">The sequence shown here is derived from an EMBL/GenBank/DDBJ whole genome shotgun (WGS) entry which is preliminary data.</text>
</comment>
<comment type="similarity">
    <text evidence="4">Belongs to the HepT RNase toxin family.</text>
</comment>